<dbReference type="OrthoDB" id="10264062at2759"/>
<dbReference type="FunFam" id="1.10.472.80:FF:000005">
    <property type="entry name" value="TBC1 domain family member 15"/>
    <property type="match status" value="1"/>
</dbReference>
<dbReference type="Gene3D" id="1.10.8.270">
    <property type="entry name" value="putative rabgap domain of human tbc1 domain family member 14 like domains"/>
    <property type="match status" value="1"/>
</dbReference>
<accession>A0A1R1PL29</accession>
<dbReference type="SMART" id="SM00164">
    <property type="entry name" value="TBC"/>
    <property type="match status" value="1"/>
</dbReference>
<sequence length="863" mass="98647">MGGGGSQKGGSVNIEDKQEKKYSKLLYAKSKVYVYRSDKESDKIAGLLGVLEKEPGELYISWGPESLFPDKEKEKYIEFELCNDRVSNTDIQDNVGYYVEDIYLERQGELTGTDLYVFCIKLEDIYAFLCTWPAFTRRYGSITINLHSGVTMPPLHFHDEESASRLFGLGGVWGGQDLLTWLDTFYSICRAERQMNLFIVGPKRDGDSLKADGSKFEEKSGKVREEDTRDDSPTAAKWSPEEFSKMASKYGEKLYQDNKTKIDPIAKQVSDIRWNVFETFSHITKAVRDATKTMLDHPAAQPIVPLLPASVQELSTRHGDEKNSYFANRMARGKVAGMQNATLEYESARVYLAKWAGMHIFRKENEENEMEIEMAGLKDKGRITEWERTKNPSIWDEWQSERGELGDFDVIFSESSMDLPKPLRTQKPLSAETWYGYFYKDGVMDPEERLLVDKQEILKAIFSGGIEGDIRPVVWKYLLGIYPWDSSIGERNRIDKENNEKYYHSKGEWLHDAELKDGEDYVEQSSRIEKDVLRTDRNIETFATDEVAGTDAEHLTSNGMPGSSANLEQLKDILMTYHYTDNHESAERLGYVQGMSDLLTPIYAVFQNEVDTYFGFVGFMNRMRRNFLRNQSGMTDQLETLSQLVRLADPMYYDHLEKTNSSNMFCCFRWLLIWFKREFSFAEITQLWEVLWTDYLSEEFVLLVALAILLRHKDVIMDHLIAFDEVLKYVNELSGCIRLNVALKDAELLFYRLRQRINNIDVEVASTIQRVSEGLGDSEEKDNNGKVVEGTLVDLDSSDNSDTNKNEALATAGSSAAAKSTQPTRPAQSTQAKESKESMSNVVATPAVVAAVVPERIRKIFYP</sequence>
<dbReference type="Pfam" id="PF12068">
    <property type="entry name" value="PH_RBD"/>
    <property type="match status" value="1"/>
</dbReference>
<feature type="compositionally biased region" description="Basic and acidic residues" evidence="4">
    <location>
        <begin position="207"/>
        <end position="232"/>
    </location>
</feature>
<protein>
    <recommendedName>
        <fullName evidence="2">GTPase-activating protein GYP7</fullName>
    </recommendedName>
    <alternativeName>
        <fullName evidence="3">GAP for YPT7</fullName>
    </alternativeName>
</protein>
<organism evidence="6 7">
    <name type="scientific">Zancudomyces culisetae</name>
    <name type="common">Gut fungus</name>
    <name type="synonym">Smittium culisetae</name>
    <dbReference type="NCBI Taxonomy" id="1213189"/>
    <lineage>
        <taxon>Eukaryota</taxon>
        <taxon>Fungi</taxon>
        <taxon>Fungi incertae sedis</taxon>
        <taxon>Zoopagomycota</taxon>
        <taxon>Kickxellomycotina</taxon>
        <taxon>Harpellomycetes</taxon>
        <taxon>Harpellales</taxon>
        <taxon>Legeriomycetaceae</taxon>
        <taxon>Zancudomyces</taxon>
    </lineage>
</organism>
<keyword evidence="7" id="KW-1185">Reference proteome</keyword>
<keyword evidence="1" id="KW-0343">GTPase activation</keyword>
<feature type="compositionally biased region" description="Low complexity" evidence="4">
    <location>
        <begin position="808"/>
        <end position="820"/>
    </location>
</feature>
<reference evidence="7" key="1">
    <citation type="submission" date="2017-01" db="EMBL/GenBank/DDBJ databases">
        <authorList>
            <person name="Wang Y."/>
            <person name="White M."/>
            <person name="Kvist S."/>
            <person name="Moncalvo J.-M."/>
        </authorList>
    </citation>
    <scope>NUCLEOTIDE SEQUENCE [LARGE SCALE GENOMIC DNA]</scope>
    <source>
        <strain evidence="7">COL-18-3</strain>
    </source>
</reference>
<evidence type="ECO:0000256" key="4">
    <source>
        <dbReference type="SAM" id="MobiDB-lite"/>
    </source>
</evidence>
<evidence type="ECO:0000256" key="3">
    <source>
        <dbReference type="ARBA" id="ARBA00082648"/>
    </source>
</evidence>
<dbReference type="Proteomes" id="UP000188320">
    <property type="component" value="Unassembled WGS sequence"/>
</dbReference>
<dbReference type="SUPFAM" id="SSF47923">
    <property type="entry name" value="Ypt/Rab-GAP domain of gyp1p"/>
    <property type="match status" value="2"/>
</dbReference>
<dbReference type="AlphaFoldDB" id="A0A1R1PL29"/>
<dbReference type="Gene3D" id="1.10.472.80">
    <property type="entry name" value="Ypt/Rab-GAP domain of gyp1p, domain 3"/>
    <property type="match status" value="1"/>
</dbReference>
<dbReference type="InterPro" id="IPR021935">
    <property type="entry name" value="SGSM1/2_RBD"/>
</dbReference>
<feature type="region of interest" description="Disordered" evidence="4">
    <location>
        <begin position="794"/>
        <end position="841"/>
    </location>
</feature>
<evidence type="ECO:0000256" key="1">
    <source>
        <dbReference type="ARBA" id="ARBA00022468"/>
    </source>
</evidence>
<feature type="compositionally biased region" description="Polar residues" evidence="4">
    <location>
        <begin position="821"/>
        <end position="832"/>
    </location>
</feature>
<dbReference type="GO" id="GO:0005737">
    <property type="term" value="C:cytoplasm"/>
    <property type="evidence" value="ECO:0007669"/>
    <property type="project" value="UniProtKB-ARBA"/>
</dbReference>
<gene>
    <name evidence="6" type="ORF">AX774_g4894</name>
</gene>
<dbReference type="InterPro" id="IPR035969">
    <property type="entry name" value="Rab-GAP_TBC_sf"/>
</dbReference>
<dbReference type="GO" id="GO:0005096">
    <property type="term" value="F:GTPase activator activity"/>
    <property type="evidence" value="ECO:0007669"/>
    <property type="project" value="UniProtKB-KW"/>
</dbReference>
<feature type="domain" description="Rab-GAP TBC" evidence="5">
    <location>
        <begin position="465"/>
        <end position="695"/>
    </location>
</feature>
<dbReference type="PROSITE" id="PS50086">
    <property type="entry name" value="TBC_RABGAP"/>
    <property type="match status" value="1"/>
</dbReference>
<feature type="region of interest" description="Disordered" evidence="4">
    <location>
        <begin position="207"/>
        <end position="238"/>
    </location>
</feature>
<proteinExistence type="predicted"/>
<evidence type="ECO:0000313" key="6">
    <source>
        <dbReference type="EMBL" id="OMH81647.1"/>
    </source>
</evidence>
<dbReference type="InterPro" id="IPR000195">
    <property type="entry name" value="Rab-GAP-TBC_dom"/>
</dbReference>
<dbReference type="EMBL" id="LSSK01000852">
    <property type="protein sequence ID" value="OMH81647.1"/>
    <property type="molecule type" value="Genomic_DNA"/>
</dbReference>
<name>A0A1R1PL29_ZANCU</name>
<dbReference type="Gene3D" id="2.30.29.230">
    <property type="match status" value="1"/>
</dbReference>
<dbReference type="PANTHER" id="PTHR22957:SF502">
    <property type="entry name" value="SMALL G PROTEIN SIGNALING MODULATOR 2-RELATED"/>
    <property type="match status" value="1"/>
</dbReference>
<evidence type="ECO:0000256" key="2">
    <source>
        <dbReference type="ARBA" id="ARBA00072091"/>
    </source>
</evidence>
<evidence type="ECO:0000259" key="5">
    <source>
        <dbReference type="PROSITE" id="PS50086"/>
    </source>
</evidence>
<evidence type="ECO:0000313" key="7">
    <source>
        <dbReference type="Proteomes" id="UP000188320"/>
    </source>
</evidence>
<dbReference type="PANTHER" id="PTHR22957">
    <property type="entry name" value="TBC1 DOMAIN FAMILY MEMBER GTPASE-ACTIVATING PROTEIN"/>
    <property type="match status" value="1"/>
</dbReference>
<dbReference type="Pfam" id="PF00566">
    <property type="entry name" value="RabGAP-TBC"/>
    <property type="match status" value="1"/>
</dbReference>
<comment type="caution">
    <text evidence="6">The sequence shown here is derived from an EMBL/GenBank/DDBJ whole genome shotgun (WGS) entry which is preliminary data.</text>
</comment>